<proteinExistence type="predicted"/>
<reference evidence="1 2" key="1">
    <citation type="submission" date="2015-09" db="EMBL/GenBank/DDBJ databases">
        <title>Aphanizomenon flos-aquae WA102.</title>
        <authorList>
            <person name="Driscoll C."/>
        </authorList>
    </citation>
    <scope>NUCLEOTIDE SEQUENCE [LARGE SCALE GENOMIC DNA]</scope>
    <source>
        <strain evidence="1">WA102</strain>
    </source>
</reference>
<accession>A0A1B7X212</accession>
<organism evidence="1 2">
    <name type="scientific">Aphanizomenon flos-aquae WA102</name>
    <dbReference type="NCBI Taxonomy" id="1710896"/>
    <lineage>
        <taxon>Bacteria</taxon>
        <taxon>Bacillati</taxon>
        <taxon>Cyanobacteriota</taxon>
        <taxon>Cyanophyceae</taxon>
        <taxon>Nostocales</taxon>
        <taxon>Aphanizomenonaceae</taxon>
        <taxon>Aphanizomenon</taxon>
    </lineage>
</organism>
<dbReference type="Proteomes" id="UP000092093">
    <property type="component" value="Unassembled WGS sequence"/>
</dbReference>
<dbReference type="PATRIC" id="fig|1710896.3.peg.1164"/>
<evidence type="ECO:0000313" key="2">
    <source>
        <dbReference type="Proteomes" id="UP000092093"/>
    </source>
</evidence>
<gene>
    <name evidence="1" type="ORF">AN484_12540</name>
</gene>
<protein>
    <submittedName>
        <fullName evidence="1">Uncharacterized protein</fullName>
    </submittedName>
</protein>
<comment type="caution">
    <text evidence="1">The sequence shown here is derived from an EMBL/GenBank/DDBJ whole genome shotgun (WGS) entry which is preliminary data.</text>
</comment>
<name>A0A1B7X212_APHFL</name>
<dbReference type="AlphaFoldDB" id="A0A1B7X212"/>
<sequence length="86" mass="10246">MSDSVAWRKPYQDFQDFRIYGMRDLFVDEVANLTVVNCLNQDFQDFRTYRMRDSVIIAVPKSLYPRLLQEVGDLNNSNRIKIRLLI</sequence>
<evidence type="ECO:0000313" key="1">
    <source>
        <dbReference type="EMBL" id="OBQ43424.1"/>
    </source>
</evidence>
<dbReference type="EMBL" id="LJOW01000055">
    <property type="protein sequence ID" value="OBQ43424.1"/>
    <property type="molecule type" value="Genomic_DNA"/>
</dbReference>